<organism evidence="1 2">
    <name type="scientific">Christensenella minuta</name>
    <dbReference type="NCBI Taxonomy" id="626937"/>
    <lineage>
        <taxon>Bacteria</taxon>
        <taxon>Bacillati</taxon>
        <taxon>Bacillota</taxon>
        <taxon>Clostridia</taxon>
        <taxon>Christensenellales</taxon>
        <taxon>Christensenellaceae</taxon>
        <taxon>Christensenella</taxon>
    </lineage>
</organism>
<evidence type="ECO:0000313" key="2">
    <source>
        <dbReference type="Proteomes" id="UP000070366"/>
    </source>
</evidence>
<sequence>MSFICGGKPLDRKFFGSGASCGGHGDGQQELAVDRTLRFYYNTEV</sequence>
<proteinExistence type="predicted"/>
<dbReference type="EMBL" id="LSZW01000065">
    <property type="protein sequence ID" value="KXK64187.1"/>
    <property type="molecule type" value="Genomic_DNA"/>
</dbReference>
<comment type="caution">
    <text evidence="1">The sequence shown here is derived from an EMBL/GenBank/DDBJ whole genome shotgun (WGS) entry which is preliminary data.</text>
</comment>
<dbReference type="RefSeq" id="WP_156468720.1">
    <property type="nucleotide sequence ID" value="NZ_CABMOF010000005.1"/>
</dbReference>
<accession>A0A136Q0L3</accession>
<dbReference type="Proteomes" id="UP000070366">
    <property type="component" value="Unassembled WGS sequence"/>
</dbReference>
<evidence type="ECO:0000313" key="1">
    <source>
        <dbReference type="EMBL" id="KXK64187.1"/>
    </source>
</evidence>
<name>A0A136Q0L3_9FIRM</name>
<keyword evidence="2" id="KW-1185">Reference proteome</keyword>
<gene>
    <name evidence="1" type="ORF">HMPREF3293_02831</name>
</gene>
<reference evidence="1 2" key="1">
    <citation type="submission" date="2016-02" db="EMBL/GenBank/DDBJ databases">
        <authorList>
            <person name="Wen L."/>
            <person name="He K."/>
            <person name="Yang H."/>
        </authorList>
    </citation>
    <scope>NUCLEOTIDE SEQUENCE [LARGE SCALE GENOMIC DNA]</scope>
    <source>
        <strain evidence="1 2">DSM 22607</strain>
    </source>
</reference>
<dbReference type="AlphaFoldDB" id="A0A136Q0L3"/>
<dbReference type="STRING" id="626937.HMPREF3293_02831"/>
<protein>
    <submittedName>
        <fullName evidence="1">Uncharacterized protein</fullName>
    </submittedName>
</protein>